<organism evidence="3 4">
    <name type="scientific">Ophiocordyceps sinensis</name>
    <dbReference type="NCBI Taxonomy" id="72228"/>
    <lineage>
        <taxon>Eukaryota</taxon>
        <taxon>Fungi</taxon>
        <taxon>Dikarya</taxon>
        <taxon>Ascomycota</taxon>
        <taxon>Pezizomycotina</taxon>
        <taxon>Sordariomycetes</taxon>
        <taxon>Hypocreomycetidae</taxon>
        <taxon>Hypocreales</taxon>
        <taxon>Ophiocordycipitaceae</taxon>
        <taxon>Ophiocordyceps</taxon>
    </lineage>
</organism>
<keyword evidence="4" id="KW-1185">Reference proteome</keyword>
<reference evidence="3 4" key="1">
    <citation type="journal article" date="2020" name="Genome Biol. Evol.">
        <title>A new high-quality draft genome assembly of the Chinese cordyceps Ophiocordyceps sinensis.</title>
        <authorList>
            <person name="Shu R."/>
            <person name="Zhang J."/>
            <person name="Meng Q."/>
            <person name="Zhang H."/>
            <person name="Zhou G."/>
            <person name="Li M."/>
            <person name="Wu P."/>
            <person name="Zhao Y."/>
            <person name="Chen C."/>
            <person name="Qin Q."/>
        </authorList>
    </citation>
    <scope>NUCLEOTIDE SEQUENCE [LARGE SCALE GENOMIC DNA]</scope>
    <source>
        <strain evidence="3 4">IOZ07</strain>
    </source>
</reference>
<dbReference type="OrthoDB" id="10575376at2759"/>
<evidence type="ECO:0000313" key="4">
    <source>
        <dbReference type="Proteomes" id="UP000557566"/>
    </source>
</evidence>
<feature type="chain" id="PRO_5034462401" evidence="2">
    <location>
        <begin position="20"/>
        <end position="202"/>
    </location>
</feature>
<dbReference type="AlphaFoldDB" id="A0A8H4V5L5"/>
<feature type="compositionally biased region" description="Polar residues" evidence="1">
    <location>
        <begin position="169"/>
        <end position="181"/>
    </location>
</feature>
<evidence type="ECO:0000256" key="1">
    <source>
        <dbReference type="SAM" id="MobiDB-lite"/>
    </source>
</evidence>
<comment type="caution">
    <text evidence="3">The sequence shown here is derived from an EMBL/GenBank/DDBJ whole genome shotgun (WGS) entry which is preliminary data.</text>
</comment>
<evidence type="ECO:0000256" key="2">
    <source>
        <dbReference type="SAM" id="SignalP"/>
    </source>
</evidence>
<sequence>MKFSTATALIVSLSGSVLAAPAMDAVDSALLKAGDFAPSKQYKRHHFRFDENEQGNSRSGSHAQGINSGDQYLVARCEGNAQGNSRSGRSHGHSINTGEYLASHCGENAQGNSRAGRSSNQEINTGEYLVARGEAVDASVEGSQRVSDEASKNMAGGSMAPGTPHSPMQARSNMASSNSDASLAKLSQDARAANTVKPQQSE</sequence>
<dbReference type="EMBL" id="JAAVMX010000005">
    <property type="protein sequence ID" value="KAF4508789.1"/>
    <property type="molecule type" value="Genomic_DNA"/>
</dbReference>
<protein>
    <submittedName>
        <fullName evidence="3">Uncharacterized protein</fullName>
    </submittedName>
</protein>
<feature type="signal peptide" evidence="2">
    <location>
        <begin position="1"/>
        <end position="19"/>
    </location>
</feature>
<proteinExistence type="predicted"/>
<dbReference type="Proteomes" id="UP000557566">
    <property type="component" value="Unassembled WGS sequence"/>
</dbReference>
<name>A0A8H4V5L5_9HYPO</name>
<evidence type="ECO:0000313" key="3">
    <source>
        <dbReference type="EMBL" id="KAF4508789.1"/>
    </source>
</evidence>
<feature type="region of interest" description="Disordered" evidence="1">
    <location>
        <begin position="135"/>
        <end position="202"/>
    </location>
</feature>
<accession>A0A8H4V5L5</accession>
<keyword evidence="2" id="KW-0732">Signal</keyword>
<gene>
    <name evidence="3" type="ORF">G6O67_005126</name>
</gene>